<evidence type="ECO:0000313" key="3">
    <source>
        <dbReference type="Proteomes" id="UP000247150"/>
    </source>
</evidence>
<dbReference type="AlphaFoldDB" id="A0A2V3A584"/>
<keyword evidence="1" id="KW-0812">Transmembrane</keyword>
<organism evidence="2 3">
    <name type="scientific">Cytobacillus oceanisediminis</name>
    <dbReference type="NCBI Taxonomy" id="665099"/>
    <lineage>
        <taxon>Bacteria</taxon>
        <taxon>Bacillati</taxon>
        <taxon>Bacillota</taxon>
        <taxon>Bacilli</taxon>
        <taxon>Bacillales</taxon>
        <taxon>Bacillaceae</taxon>
        <taxon>Cytobacillus</taxon>
    </lineage>
</organism>
<accession>A0A2V3A584</accession>
<evidence type="ECO:0000256" key="1">
    <source>
        <dbReference type="SAM" id="Phobius"/>
    </source>
</evidence>
<name>A0A2V3A584_9BACI</name>
<protein>
    <submittedName>
        <fullName evidence="2">Uncharacterized protein</fullName>
    </submittedName>
</protein>
<feature type="transmembrane region" description="Helical" evidence="1">
    <location>
        <begin position="21"/>
        <end position="38"/>
    </location>
</feature>
<proteinExistence type="predicted"/>
<reference evidence="2 3" key="1">
    <citation type="submission" date="2018-05" db="EMBL/GenBank/DDBJ databases">
        <title>Freshwater and sediment microbial communities from various areas in North America, analyzing microbe dynamics in response to fracking.</title>
        <authorList>
            <person name="Lamendella R."/>
        </authorList>
    </citation>
    <scope>NUCLEOTIDE SEQUENCE [LARGE SCALE GENOMIC DNA]</scope>
    <source>
        <strain evidence="2 3">15_TX</strain>
    </source>
</reference>
<gene>
    <name evidence="2" type="ORF">DFO73_101144</name>
</gene>
<sequence length="45" mass="5542">MKIRKEESLTRAIYNEIRDSVIFSVFFQIILWIPRLILRVMKNLF</sequence>
<dbReference type="Proteomes" id="UP000247150">
    <property type="component" value="Unassembled WGS sequence"/>
</dbReference>
<comment type="caution">
    <text evidence="2">The sequence shown here is derived from an EMBL/GenBank/DDBJ whole genome shotgun (WGS) entry which is preliminary data.</text>
</comment>
<keyword evidence="1" id="KW-0472">Membrane</keyword>
<dbReference type="EMBL" id="QGTW01000001">
    <property type="protein sequence ID" value="PWW31886.1"/>
    <property type="molecule type" value="Genomic_DNA"/>
</dbReference>
<keyword evidence="1" id="KW-1133">Transmembrane helix</keyword>
<evidence type="ECO:0000313" key="2">
    <source>
        <dbReference type="EMBL" id="PWW31886.1"/>
    </source>
</evidence>